<feature type="compositionally biased region" description="Low complexity" evidence="1">
    <location>
        <begin position="33"/>
        <end position="50"/>
    </location>
</feature>
<accession>A0AAD4S2L6</accession>
<dbReference type="AlphaFoldDB" id="A0AAD4S2L6"/>
<reference evidence="3" key="1">
    <citation type="submission" date="2022-04" db="EMBL/GenBank/DDBJ databases">
        <title>A functionally conserved STORR gene fusion in Papaver species that diverged 16.8 million years ago.</title>
        <authorList>
            <person name="Catania T."/>
        </authorList>
    </citation>
    <scope>NUCLEOTIDE SEQUENCE</scope>
    <source>
        <strain evidence="3">S-188037</strain>
    </source>
</reference>
<sequence length="119" mass="13012">MSEKTEKGDVDCTSSKINLNLDLSPPVPEKLITTTPTNSSTSSPTSSCVSSEKKRPVTDSSSNHEETTTLISDMVLVGCRKCLLYVLLVTDNLICPQCKGFDFIHIPDCTESNKKSRKN</sequence>
<evidence type="ECO:0000313" key="4">
    <source>
        <dbReference type="Proteomes" id="UP001202328"/>
    </source>
</evidence>
<feature type="region of interest" description="Disordered" evidence="1">
    <location>
        <begin position="1"/>
        <end position="66"/>
    </location>
</feature>
<proteinExistence type="predicted"/>
<dbReference type="PANTHER" id="PTHR33177:SF74">
    <property type="entry name" value="PROTEIN GL2-INTERACTING REPRESSOR 1"/>
    <property type="match status" value="1"/>
</dbReference>
<dbReference type="EMBL" id="JAJJMB010014886">
    <property type="protein sequence ID" value="KAI3857200.1"/>
    <property type="molecule type" value="Genomic_DNA"/>
</dbReference>
<keyword evidence="4" id="KW-1185">Reference proteome</keyword>
<name>A0AAD4S2L6_9MAGN</name>
<gene>
    <name evidence="3" type="ORF">MKW98_010614</name>
</gene>
<dbReference type="InterPro" id="IPR056440">
    <property type="entry name" value="Zn-ribbon_GIR1"/>
</dbReference>
<dbReference type="InterPro" id="IPR055281">
    <property type="entry name" value="GIR1-2/SIED1"/>
</dbReference>
<feature type="domain" description="GIR1-like zinc ribbon" evidence="2">
    <location>
        <begin position="74"/>
        <end position="100"/>
    </location>
</feature>
<comment type="caution">
    <text evidence="3">The sequence shown here is derived from an EMBL/GenBank/DDBJ whole genome shotgun (WGS) entry which is preliminary data.</text>
</comment>
<protein>
    <recommendedName>
        <fullName evidence="2">GIR1-like zinc ribbon domain-containing protein</fullName>
    </recommendedName>
</protein>
<feature type="compositionally biased region" description="Basic and acidic residues" evidence="1">
    <location>
        <begin position="1"/>
        <end position="10"/>
    </location>
</feature>
<feature type="compositionally biased region" description="Basic and acidic residues" evidence="1">
    <location>
        <begin position="51"/>
        <end position="66"/>
    </location>
</feature>
<evidence type="ECO:0000259" key="2">
    <source>
        <dbReference type="Pfam" id="PF24747"/>
    </source>
</evidence>
<organism evidence="3 4">
    <name type="scientific">Papaver atlanticum</name>
    <dbReference type="NCBI Taxonomy" id="357466"/>
    <lineage>
        <taxon>Eukaryota</taxon>
        <taxon>Viridiplantae</taxon>
        <taxon>Streptophyta</taxon>
        <taxon>Embryophyta</taxon>
        <taxon>Tracheophyta</taxon>
        <taxon>Spermatophyta</taxon>
        <taxon>Magnoliopsida</taxon>
        <taxon>Ranunculales</taxon>
        <taxon>Papaveraceae</taxon>
        <taxon>Papaveroideae</taxon>
        <taxon>Papaver</taxon>
    </lineage>
</organism>
<evidence type="ECO:0000313" key="3">
    <source>
        <dbReference type="EMBL" id="KAI3857200.1"/>
    </source>
</evidence>
<dbReference type="Proteomes" id="UP001202328">
    <property type="component" value="Unassembled WGS sequence"/>
</dbReference>
<dbReference type="Pfam" id="PF24747">
    <property type="entry name" value="Zn-ribbon_GIR1"/>
    <property type="match status" value="1"/>
</dbReference>
<evidence type="ECO:0000256" key="1">
    <source>
        <dbReference type="SAM" id="MobiDB-lite"/>
    </source>
</evidence>
<dbReference type="PANTHER" id="PTHR33177">
    <property type="entry name" value="PUTATIVE-RELATED"/>
    <property type="match status" value="1"/>
</dbReference>